<proteinExistence type="inferred from homology"/>
<keyword evidence="7 9" id="KW-0472">Membrane</keyword>
<evidence type="ECO:0000313" key="12">
    <source>
        <dbReference type="Proteomes" id="UP001597438"/>
    </source>
</evidence>
<dbReference type="Pfam" id="PF03448">
    <property type="entry name" value="MgtE_N"/>
    <property type="match status" value="1"/>
</dbReference>
<dbReference type="Proteomes" id="UP001597438">
    <property type="component" value="Unassembled WGS sequence"/>
</dbReference>
<feature type="domain" description="CBS" evidence="10">
    <location>
        <begin position="204"/>
        <end position="260"/>
    </location>
</feature>
<feature type="transmembrane region" description="Helical" evidence="9">
    <location>
        <begin position="359"/>
        <end position="381"/>
    </location>
</feature>
<dbReference type="InterPro" id="IPR046342">
    <property type="entry name" value="CBS_dom_sf"/>
</dbReference>
<comment type="caution">
    <text evidence="9">Lacks conserved residue(s) required for the propagation of feature annotation.</text>
</comment>
<comment type="subunit">
    <text evidence="9">Homodimer.</text>
</comment>
<name>A0ABW5X7H8_9FLAO</name>
<dbReference type="Pfam" id="PF01769">
    <property type="entry name" value="MgtE"/>
    <property type="match status" value="1"/>
</dbReference>
<keyword evidence="12" id="KW-1185">Reference proteome</keyword>
<dbReference type="SMART" id="SM00116">
    <property type="entry name" value="CBS"/>
    <property type="match status" value="2"/>
</dbReference>
<dbReference type="NCBIfam" id="TIGR00400">
    <property type="entry name" value="mgtE"/>
    <property type="match status" value="1"/>
</dbReference>
<dbReference type="SUPFAM" id="SSF158791">
    <property type="entry name" value="MgtE N-terminal domain-like"/>
    <property type="match status" value="1"/>
</dbReference>
<feature type="transmembrane region" description="Helical" evidence="9">
    <location>
        <begin position="316"/>
        <end position="339"/>
    </location>
</feature>
<dbReference type="Gene3D" id="1.25.60.10">
    <property type="entry name" value="MgtE N-terminal domain-like"/>
    <property type="match status" value="1"/>
</dbReference>
<evidence type="ECO:0000256" key="3">
    <source>
        <dbReference type="ARBA" id="ARBA00022448"/>
    </source>
</evidence>
<evidence type="ECO:0000256" key="5">
    <source>
        <dbReference type="ARBA" id="ARBA00022842"/>
    </source>
</evidence>
<keyword evidence="9" id="KW-0479">Metal-binding</keyword>
<evidence type="ECO:0000259" key="10">
    <source>
        <dbReference type="PROSITE" id="PS51371"/>
    </source>
</evidence>
<keyword evidence="8" id="KW-0129">CBS domain</keyword>
<comment type="similarity">
    <text evidence="2 9">Belongs to the SLC41A transporter family.</text>
</comment>
<dbReference type="CDD" id="cd04606">
    <property type="entry name" value="CBS_pair_Mg_transporter"/>
    <property type="match status" value="1"/>
</dbReference>
<feature type="transmembrane region" description="Helical" evidence="9">
    <location>
        <begin position="288"/>
        <end position="310"/>
    </location>
</feature>
<evidence type="ECO:0000256" key="1">
    <source>
        <dbReference type="ARBA" id="ARBA00004141"/>
    </source>
</evidence>
<dbReference type="InterPro" id="IPR038076">
    <property type="entry name" value="MgtE_N_sf"/>
</dbReference>
<accession>A0ABW5X7H8</accession>
<dbReference type="InterPro" id="IPR000644">
    <property type="entry name" value="CBS_dom"/>
</dbReference>
<feature type="transmembrane region" description="Helical" evidence="9">
    <location>
        <begin position="393"/>
        <end position="413"/>
    </location>
</feature>
<evidence type="ECO:0000256" key="2">
    <source>
        <dbReference type="ARBA" id="ARBA00009749"/>
    </source>
</evidence>
<comment type="subcellular location">
    <subcellularLocation>
        <location evidence="9">Cell membrane</location>
        <topology evidence="9">Multi-pass membrane protein</topology>
    </subcellularLocation>
    <subcellularLocation>
        <location evidence="1">Membrane</location>
        <topology evidence="1">Multi-pass membrane protein</topology>
    </subcellularLocation>
</comment>
<dbReference type="PANTHER" id="PTHR43773">
    <property type="entry name" value="MAGNESIUM TRANSPORTER MGTE"/>
    <property type="match status" value="1"/>
</dbReference>
<keyword evidence="6 9" id="KW-1133">Transmembrane helix</keyword>
<dbReference type="SMART" id="SM00924">
    <property type="entry name" value="MgtE_N"/>
    <property type="match status" value="1"/>
</dbReference>
<evidence type="ECO:0000313" key="11">
    <source>
        <dbReference type="EMBL" id="MFD2833293.1"/>
    </source>
</evidence>
<dbReference type="InterPro" id="IPR006668">
    <property type="entry name" value="Mg_transptr_MgtE_intracell_dom"/>
</dbReference>
<dbReference type="EMBL" id="JBHUOJ010000016">
    <property type="protein sequence ID" value="MFD2833293.1"/>
    <property type="molecule type" value="Genomic_DNA"/>
</dbReference>
<reference evidence="12" key="1">
    <citation type="journal article" date="2019" name="Int. J. Syst. Evol. Microbiol.">
        <title>The Global Catalogue of Microorganisms (GCM) 10K type strain sequencing project: providing services to taxonomists for standard genome sequencing and annotation.</title>
        <authorList>
            <consortium name="The Broad Institute Genomics Platform"/>
            <consortium name="The Broad Institute Genome Sequencing Center for Infectious Disease"/>
            <person name="Wu L."/>
            <person name="Ma J."/>
        </authorList>
    </citation>
    <scope>NUCLEOTIDE SEQUENCE [LARGE SCALE GENOMIC DNA]</scope>
    <source>
        <strain evidence="12">KCTC 52925</strain>
    </source>
</reference>
<keyword evidence="5 9" id="KW-0460">Magnesium</keyword>
<dbReference type="RefSeq" id="WP_251741056.1">
    <property type="nucleotide sequence ID" value="NZ_JBHUOJ010000016.1"/>
</dbReference>
<dbReference type="Pfam" id="PF00571">
    <property type="entry name" value="CBS"/>
    <property type="match status" value="2"/>
</dbReference>
<evidence type="ECO:0000256" key="6">
    <source>
        <dbReference type="ARBA" id="ARBA00022989"/>
    </source>
</evidence>
<protein>
    <recommendedName>
        <fullName evidence="9">Magnesium transporter MgtE</fullName>
    </recommendedName>
</protein>
<organism evidence="11 12">
    <name type="scientific">Christiangramia antarctica</name>
    <dbReference type="NCBI Taxonomy" id="2058158"/>
    <lineage>
        <taxon>Bacteria</taxon>
        <taxon>Pseudomonadati</taxon>
        <taxon>Bacteroidota</taxon>
        <taxon>Flavobacteriia</taxon>
        <taxon>Flavobacteriales</taxon>
        <taxon>Flavobacteriaceae</taxon>
        <taxon>Christiangramia</taxon>
    </lineage>
</organism>
<dbReference type="InterPro" id="IPR036739">
    <property type="entry name" value="SLC41_membr_dom_sf"/>
</dbReference>
<evidence type="ECO:0000256" key="9">
    <source>
        <dbReference type="RuleBase" id="RU362011"/>
    </source>
</evidence>
<dbReference type="Gene3D" id="3.10.580.10">
    <property type="entry name" value="CBS-domain"/>
    <property type="match status" value="1"/>
</dbReference>
<dbReference type="SUPFAM" id="SSF54631">
    <property type="entry name" value="CBS-domain pair"/>
    <property type="match status" value="1"/>
</dbReference>
<evidence type="ECO:0000256" key="7">
    <source>
        <dbReference type="ARBA" id="ARBA00023136"/>
    </source>
</evidence>
<keyword evidence="9" id="KW-1003">Cell membrane</keyword>
<feature type="domain" description="CBS" evidence="10">
    <location>
        <begin position="140"/>
        <end position="203"/>
    </location>
</feature>
<sequence>MQFQVSDELIDKIQFLIEEKNDEELLLHLEDVHHADIAEILTELSLEEATYIVKLLDSEKTAEALMELEENVRERILDNLSPKEIASELNEMDTDDAADIISELSLELQQNVIAEIEDQKHADHIVELLRYDENSAGGLMAKELVKVNENWSVTGCMAEMRKQAENVTRVHSIYVVDEKNKLKGRLSLKDLLTASSNENISDIYIPQVDYVNVHTDGEEVARVMQKYDLEAIPVVDEMNRLVGRITVDDILDFVREEAEKDYQMAAGISEDVEADDGIFKQTRARLPWLLIGMFGGLGAASIISGFQTILTSFPNILIFVPLIQATAGNVGVQSSAIVVQGLANDSLRGNIINRLLKEFGLALVNGISIAIIVFIISNYIFGTTTLESISIGIALISVIVLAALIGTFIPIILSKNNIDPAVATGPFITTSNDVFGILTYFLIAKAILGF</sequence>
<dbReference type="SUPFAM" id="SSF161093">
    <property type="entry name" value="MgtE membrane domain-like"/>
    <property type="match status" value="1"/>
</dbReference>
<keyword evidence="4 9" id="KW-0812">Transmembrane</keyword>
<dbReference type="PROSITE" id="PS51371">
    <property type="entry name" value="CBS"/>
    <property type="match status" value="2"/>
</dbReference>
<comment type="caution">
    <text evidence="11">The sequence shown here is derived from an EMBL/GenBank/DDBJ whole genome shotgun (WGS) entry which is preliminary data.</text>
</comment>
<keyword evidence="3 9" id="KW-0813">Transport</keyword>
<dbReference type="Gene3D" id="1.10.357.20">
    <property type="entry name" value="SLC41 divalent cation transporters, integral membrane domain"/>
    <property type="match status" value="1"/>
</dbReference>
<comment type="function">
    <text evidence="9">Acts as a magnesium transporter.</text>
</comment>
<dbReference type="InterPro" id="IPR006667">
    <property type="entry name" value="SLC41_membr_dom"/>
</dbReference>
<dbReference type="PANTHER" id="PTHR43773:SF1">
    <property type="entry name" value="MAGNESIUM TRANSPORTER MGTE"/>
    <property type="match status" value="1"/>
</dbReference>
<evidence type="ECO:0000256" key="4">
    <source>
        <dbReference type="ARBA" id="ARBA00022692"/>
    </source>
</evidence>
<gene>
    <name evidence="11" type="primary">mgtE</name>
    <name evidence="11" type="ORF">ACFSYS_08320</name>
</gene>
<dbReference type="InterPro" id="IPR006669">
    <property type="entry name" value="MgtE_transporter"/>
</dbReference>
<evidence type="ECO:0000256" key="8">
    <source>
        <dbReference type="PROSITE-ProRule" id="PRU00703"/>
    </source>
</evidence>